<name>A0A1R3H2T4_9ROSI</name>
<reference evidence="3" key="1">
    <citation type="submission" date="2013-09" db="EMBL/GenBank/DDBJ databases">
        <title>Corchorus olitorius genome sequencing.</title>
        <authorList>
            <person name="Alam M."/>
            <person name="Haque M.S."/>
            <person name="Islam M.S."/>
            <person name="Emdad E.M."/>
            <person name="Islam M.M."/>
            <person name="Ahmed B."/>
            <person name="Halim A."/>
            <person name="Hossen Q.M.M."/>
            <person name="Hossain M.Z."/>
            <person name="Ahmed R."/>
            <person name="Khan M.M."/>
            <person name="Islam R."/>
            <person name="Rashid M.M."/>
            <person name="Khan S.A."/>
            <person name="Rahman M.S."/>
            <person name="Alam M."/>
            <person name="Yahiya A.S."/>
            <person name="Khan M.S."/>
            <person name="Azam M.S."/>
            <person name="Haque T."/>
            <person name="Lashkar M.Z.H."/>
            <person name="Akhand A.I."/>
            <person name="Morshed G."/>
            <person name="Roy S."/>
            <person name="Uddin K.S."/>
            <person name="Rabeya T."/>
            <person name="Hossain A.S."/>
            <person name="Chowdhury A."/>
            <person name="Snigdha A.R."/>
            <person name="Mortoza M.S."/>
            <person name="Matin S.A."/>
            <person name="Hoque S.M.E."/>
            <person name="Islam M.K."/>
            <person name="Roy D.K."/>
            <person name="Haider R."/>
            <person name="Moosa M.M."/>
            <person name="Elias S.M."/>
            <person name="Hasan A.M."/>
            <person name="Jahan S."/>
            <person name="Shafiuddin M."/>
            <person name="Mahmood N."/>
            <person name="Shommy N.S."/>
        </authorList>
    </citation>
    <scope>NUCLEOTIDE SEQUENCE [LARGE SCALE GENOMIC DNA]</scope>
    <source>
        <strain evidence="3">cv. O-4</strain>
    </source>
</reference>
<keyword evidence="2" id="KW-0121">Carboxypeptidase</keyword>
<evidence type="ECO:0000313" key="2">
    <source>
        <dbReference type="EMBL" id="OMO64637.1"/>
    </source>
</evidence>
<comment type="caution">
    <text evidence="2">The sequence shown here is derived from an EMBL/GenBank/DDBJ whole genome shotgun (WGS) entry which is preliminary data.</text>
</comment>
<dbReference type="Proteomes" id="UP000187203">
    <property type="component" value="Unassembled WGS sequence"/>
</dbReference>
<organism evidence="2 3">
    <name type="scientific">Corchorus olitorius</name>
    <dbReference type="NCBI Taxonomy" id="93759"/>
    <lineage>
        <taxon>Eukaryota</taxon>
        <taxon>Viridiplantae</taxon>
        <taxon>Streptophyta</taxon>
        <taxon>Embryophyta</taxon>
        <taxon>Tracheophyta</taxon>
        <taxon>Spermatophyta</taxon>
        <taxon>Magnoliopsida</taxon>
        <taxon>eudicotyledons</taxon>
        <taxon>Gunneridae</taxon>
        <taxon>Pentapetalae</taxon>
        <taxon>rosids</taxon>
        <taxon>malvids</taxon>
        <taxon>Malvales</taxon>
        <taxon>Malvaceae</taxon>
        <taxon>Grewioideae</taxon>
        <taxon>Apeibeae</taxon>
        <taxon>Corchorus</taxon>
    </lineage>
</organism>
<keyword evidence="3" id="KW-1185">Reference proteome</keyword>
<accession>A0A1R3H2T4</accession>
<evidence type="ECO:0000313" key="3">
    <source>
        <dbReference type="Proteomes" id="UP000187203"/>
    </source>
</evidence>
<protein>
    <submittedName>
        <fullName evidence="2">Serine carboxypeptidase</fullName>
    </submittedName>
</protein>
<proteinExistence type="predicted"/>
<evidence type="ECO:0000256" key="1">
    <source>
        <dbReference type="SAM" id="MobiDB-lite"/>
    </source>
</evidence>
<sequence length="76" mass="8329">MRKPNKEGDGDDAVVRSEEGDDGPTAFSNISFAKWVDWKSSSFRVLCSSGDGHSMPKQMQIVLQSKHEVEVPSSTS</sequence>
<dbReference type="EMBL" id="AWUE01020894">
    <property type="protein sequence ID" value="OMO64637.1"/>
    <property type="molecule type" value="Genomic_DNA"/>
</dbReference>
<gene>
    <name evidence="2" type="ORF">COLO4_31973</name>
</gene>
<dbReference type="GO" id="GO:0004180">
    <property type="term" value="F:carboxypeptidase activity"/>
    <property type="evidence" value="ECO:0007669"/>
    <property type="project" value="UniProtKB-KW"/>
</dbReference>
<dbReference type="AlphaFoldDB" id="A0A1R3H2T4"/>
<keyword evidence="2" id="KW-0645">Protease</keyword>
<keyword evidence="2" id="KW-0378">Hydrolase</keyword>
<feature type="region of interest" description="Disordered" evidence="1">
    <location>
        <begin position="1"/>
        <end position="26"/>
    </location>
</feature>
<feature type="compositionally biased region" description="Basic and acidic residues" evidence="1">
    <location>
        <begin position="1"/>
        <end position="18"/>
    </location>
</feature>